<gene>
    <name evidence="12" type="ORF">HO133_006507</name>
</gene>
<evidence type="ECO:0008006" key="14">
    <source>
        <dbReference type="Google" id="ProtNLM"/>
    </source>
</evidence>
<evidence type="ECO:0000256" key="4">
    <source>
        <dbReference type="ARBA" id="ARBA00005459"/>
    </source>
</evidence>
<dbReference type="GO" id="GO:0005634">
    <property type="term" value="C:nucleus"/>
    <property type="evidence" value="ECO:0007669"/>
    <property type="project" value="UniProtKB-SubCell"/>
</dbReference>
<comment type="subcellular location">
    <subcellularLocation>
        <location evidence="3">Cytoplasm</location>
    </subcellularLocation>
    <subcellularLocation>
        <location evidence="2">Membrane</location>
        <topology evidence="2">Multi-pass membrane protein</topology>
    </subcellularLocation>
    <subcellularLocation>
        <location evidence="1">Nucleus</location>
    </subcellularLocation>
</comment>
<dbReference type="GO" id="GO:0055085">
    <property type="term" value="P:transmembrane transport"/>
    <property type="evidence" value="ECO:0007669"/>
    <property type="project" value="InterPro"/>
</dbReference>
<evidence type="ECO:0000256" key="1">
    <source>
        <dbReference type="ARBA" id="ARBA00004123"/>
    </source>
</evidence>
<keyword evidence="9" id="KW-0539">Nucleus</keyword>
<dbReference type="InterPro" id="IPR004776">
    <property type="entry name" value="Mem_transp_PIN-like"/>
</dbReference>
<keyword evidence="5" id="KW-0963">Cytoplasm</keyword>
<sequence length="874" mass="95158">MPFFTSPNAFHNANFMATSFSNLNIPAVPGMPSQPAMNQAQLSSGMATPLPPHSSHPALPHLTMLVFEAVLEVVCVSLPGYIIARQGMFTAEMQKFAANLNVTVFTPCLIFTKLASQLTTDKLADLAIIPLIFIVQTLISYLCSIAVSKAFGFSKRPRNFVIAMGVFGNSNSLPISLVLSLSQTIKGLHWNNVPGDNDDEVAARGILYLLIFQQLGQLVRWSWGYNVLLAPAEKVKGTAENANSRLETGEAELGESEPLMRGSSTDGEGDEQDVSGSDDTRVESRKAGKGNASGSQYGSEFRSGQQTPETHRQHTSSFSTACSSGGLSKSGPDPDLLPTPANGNIKPAGRMMSFPSVWSKADPIDGDVPQGLKGIPMRCRTAMKKATCTFSRFISKTSGSAFGALPGPLQRCTTKIATVVGRLLLGVWSFMNPPLWAMLVAIVVASIPDLQRFFFANGTFFKNSVTSAIRQSGGVAVPLILVVLGGNLARNTLPADPSHTREDEKEETKLLIASIISRMLLPFIIMAPLLAVTAKYVPVSILDDPIFVIVCFLITGAPSALQLAQICQINNVYMGTMSRLLFQSYVWWENAFLPPLPVTATTNAGSNPLNYRPQGAITILRTEYKTDTMSTTKCSFKRPFQPSISSYFGHPTRDSAQTPGTQVHTPSFALPNTIQSSLLNVGMRVRKSVPEGYQTQRKLSCGVPSAYNNLTPERNSVTPSRGFTGLVPYCGILKIGGHNTQPAPSEEDLPPLQFDSDDWGFLSSQESKASSDSLRPIVTVPVVSNHKRRREDEDDELDVESQPVSPRSYPPFSHTRMPNLDQLRPIAVPKTRKKPVLESFELKESEMIDVGGFGEAEFFRPDEWENDWGHAKET</sequence>
<evidence type="ECO:0000313" key="13">
    <source>
        <dbReference type="Proteomes" id="UP000593566"/>
    </source>
</evidence>
<dbReference type="Pfam" id="PF03547">
    <property type="entry name" value="Mem_trans"/>
    <property type="match status" value="1"/>
</dbReference>
<dbReference type="AlphaFoldDB" id="A0A8H6C742"/>
<dbReference type="EMBL" id="JACCJB010000024">
    <property type="protein sequence ID" value="KAF6218095.1"/>
    <property type="molecule type" value="Genomic_DNA"/>
</dbReference>
<dbReference type="Proteomes" id="UP000593566">
    <property type="component" value="Unassembled WGS sequence"/>
</dbReference>
<evidence type="ECO:0000256" key="5">
    <source>
        <dbReference type="ARBA" id="ARBA00022490"/>
    </source>
</evidence>
<feature type="region of interest" description="Disordered" evidence="10">
    <location>
        <begin position="238"/>
        <end position="348"/>
    </location>
</feature>
<dbReference type="InterPro" id="IPR013900">
    <property type="entry name" value="RNR_inhibitor"/>
</dbReference>
<keyword evidence="6 11" id="KW-0812">Transmembrane</keyword>
<dbReference type="PANTHER" id="PTHR31794:SF2">
    <property type="entry name" value="AUXIN EFFLUX TRANSPORTER FAMILY PROTEIN (EUROFUNG)"/>
    <property type="match status" value="1"/>
</dbReference>
<dbReference type="RefSeq" id="XP_037147530.1">
    <property type="nucleotide sequence ID" value="XM_037297405.1"/>
</dbReference>
<feature type="compositionally biased region" description="Polar residues" evidence="10">
    <location>
        <begin position="315"/>
        <end position="327"/>
    </location>
</feature>
<feature type="transmembrane region" description="Helical" evidence="11">
    <location>
        <begin position="468"/>
        <end position="489"/>
    </location>
</feature>
<evidence type="ECO:0000256" key="3">
    <source>
        <dbReference type="ARBA" id="ARBA00004496"/>
    </source>
</evidence>
<evidence type="ECO:0000256" key="9">
    <source>
        <dbReference type="ARBA" id="ARBA00023242"/>
    </source>
</evidence>
<feature type="region of interest" description="Disordered" evidence="10">
    <location>
        <begin position="738"/>
        <end position="757"/>
    </location>
</feature>
<evidence type="ECO:0000313" key="12">
    <source>
        <dbReference type="EMBL" id="KAF6218095.1"/>
    </source>
</evidence>
<reference evidence="12 13" key="1">
    <citation type="journal article" date="2020" name="Genomics">
        <title>Complete, high-quality genomes from long-read metagenomic sequencing of two wolf lichen thalli reveals enigmatic genome architecture.</title>
        <authorList>
            <person name="McKenzie S.K."/>
            <person name="Walston R.F."/>
            <person name="Allen J.L."/>
        </authorList>
    </citation>
    <scope>NUCLEOTIDE SEQUENCE [LARGE SCALE GENOMIC DNA]</scope>
    <source>
        <strain evidence="12">WasteWater1</strain>
    </source>
</reference>
<dbReference type="Pfam" id="PF08591">
    <property type="entry name" value="RNR_inhib"/>
    <property type="match status" value="1"/>
</dbReference>
<feature type="transmembrane region" description="Helical" evidence="11">
    <location>
        <begin position="423"/>
        <end position="448"/>
    </location>
</feature>
<keyword evidence="7 11" id="KW-1133">Transmembrane helix</keyword>
<feature type="transmembrane region" description="Helical" evidence="11">
    <location>
        <begin position="96"/>
        <end position="115"/>
    </location>
</feature>
<protein>
    <recommendedName>
        <fullName evidence="14">PIN-like protein</fullName>
    </recommendedName>
</protein>
<evidence type="ECO:0000256" key="10">
    <source>
        <dbReference type="SAM" id="MobiDB-lite"/>
    </source>
</evidence>
<comment type="similarity">
    <text evidence="4">Belongs to the DIF1/spd1 family.</text>
</comment>
<dbReference type="PANTHER" id="PTHR31794">
    <property type="entry name" value="AUXIN EFFLUX TRANSPORTER FAMILY PROTEIN (EUROFUNG)"/>
    <property type="match status" value="1"/>
</dbReference>
<comment type="caution">
    <text evidence="12">The sequence shown here is derived from an EMBL/GenBank/DDBJ whole genome shotgun (WGS) entry which is preliminary data.</text>
</comment>
<keyword evidence="8 11" id="KW-0472">Membrane</keyword>
<feature type="compositionally biased region" description="Polar residues" evidence="10">
    <location>
        <begin position="292"/>
        <end position="308"/>
    </location>
</feature>
<feature type="transmembrane region" description="Helical" evidence="11">
    <location>
        <begin position="62"/>
        <end position="84"/>
    </location>
</feature>
<keyword evidence="13" id="KW-1185">Reference proteome</keyword>
<evidence type="ECO:0000256" key="11">
    <source>
        <dbReference type="SAM" id="Phobius"/>
    </source>
</evidence>
<dbReference type="GO" id="GO:0005783">
    <property type="term" value="C:endoplasmic reticulum"/>
    <property type="evidence" value="ECO:0007669"/>
    <property type="project" value="TreeGrafter"/>
</dbReference>
<organism evidence="12 13">
    <name type="scientific">Letharia lupina</name>
    <dbReference type="NCBI Taxonomy" id="560253"/>
    <lineage>
        <taxon>Eukaryota</taxon>
        <taxon>Fungi</taxon>
        <taxon>Dikarya</taxon>
        <taxon>Ascomycota</taxon>
        <taxon>Pezizomycotina</taxon>
        <taxon>Lecanoromycetes</taxon>
        <taxon>OSLEUM clade</taxon>
        <taxon>Lecanoromycetidae</taxon>
        <taxon>Lecanorales</taxon>
        <taxon>Lecanorineae</taxon>
        <taxon>Parmeliaceae</taxon>
        <taxon>Letharia</taxon>
    </lineage>
</organism>
<feature type="transmembrane region" description="Helical" evidence="11">
    <location>
        <begin position="127"/>
        <end position="148"/>
    </location>
</feature>
<feature type="region of interest" description="Disordered" evidence="10">
    <location>
        <begin position="785"/>
        <end position="828"/>
    </location>
</feature>
<feature type="transmembrane region" description="Helical" evidence="11">
    <location>
        <begin position="510"/>
        <end position="534"/>
    </location>
</feature>
<name>A0A8H6C742_9LECA</name>
<evidence type="ECO:0000256" key="7">
    <source>
        <dbReference type="ARBA" id="ARBA00022989"/>
    </source>
</evidence>
<dbReference type="GeneID" id="59334908"/>
<evidence type="ECO:0000256" key="8">
    <source>
        <dbReference type="ARBA" id="ARBA00023136"/>
    </source>
</evidence>
<proteinExistence type="inferred from homology"/>
<feature type="transmembrane region" description="Helical" evidence="11">
    <location>
        <begin position="546"/>
        <end position="564"/>
    </location>
</feature>
<evidence type="ECO:0000256" key="2">
    <source>
        <dbReference type="ARBA" id="ARBA00004141"/>
    </source>
</evidence>
<accession>A0A8H6C742</accession>
<evidence type="ECO:0000256" key="6">
    <source>
        <dbReference type="ARBA" id="ARBA00022692"/>
    </source>
</evidence>
<dbReference type="GO" id="GO:0016020">
    <property type="term" value="C:membrane"/>
    <property type="evidence" value="ECO:0007669"/>
    <property type="project" value="UniProtKB-SubCell"/>
</dbReference>